<dbReference type="Pfam" id="PF17874">
    <property type="entry name" value="TPR_MalT"/>
    <property type="match status" value="1"/>
</dbReference>
<dbReference type="InterPro" id="IPR016032">
    <property type="entry name" value="Sig_transdc_resp-reg_C-effctor"/>
</dbReference>
<dbReference type="EMBL" id="CP016808">
    <property type="protein sequence ID" value="ANY67129.1"/>
    <property type="molecule type" value="Genomic_DNA"/>
</dbReference>
<evidence type="ECO:0000313" key="6">
    <source>
        <dbReference type="EMBL" id="ANY67129.1"/>
    </source>
</evidence>
<dbReference type="Gene3D" id="1.25.40.10">
    <property type="entry name" value="Tetratricopeptide repeat domain"/>
    <property type="match status" value="1"/>
</dbReference>
<keyword evidence="3" id="KW-0804">Transcription</keyword>
<dbReference type="CDD" id="cd06170">
    <property type="entry name" value="LuxR_C_like"/>
    <property type="match status" value="1"/>
</dbReference>
<evidence type="ECO:0000256" key="1">
    <source>
        <dbReference type="ARBA" id="ARBA00023015"/>
    </source>
</evidence>
<dbReference type="PROSITE" id="PS50043">
    <property type="entry name" value="HTH_LUXR_2"/>
    <property type="match status" value="1"/>
</dbReference>
<evidence type="ECO:0000256" key="3">
    <source>
        <dbReference type="ARBA" id="ARBA00023163"/>
    </source>
</evidence>
<dbReference type="InterPro" id="IPR011990">
    <property type="entry name" value="TPR-like_helical_dom_sf"/>
</dbReference>
<dbReference type="Gene3D" id="1.10.10.10">
    <property type="entry name" value="Winged helix-like DNA-binding domain superfamily/Winged helix DNA-binding domain"/>
    <property type="match status" value="1"/>
</dbReference>
<dbReference type="PRINTS" id="PR00038">
    <property type="entry name" value="HTHLUXR"/>
</dbReference>
<dbReference type="InterPro" id="IPR000792">
    <property type="entry name" value="Tscrpt_reg_LuxR_C"/>
</dbReference>
<proteinExistence type="predicted"/>
<dbReference type="AlphaFoldDB" id="A0A1B2DHH6"/>
<protein>
    <recommendedName>
        <fullName evidence="5">HTH luxR-type domain-containing protein</fullName>
    </recommendedName>
</protein>
<dbReference type="InterPro" id="IPR041617">
    <property type="entry name" value="TPR_MalT"/>
</dbReference>
<dbReference type="InterPro" id="IPR059106">
    <property type="entry name" value="WHD_MalT"/>
</dbReference>
<dbReference type="PROSITE" id="PS00622">
    <property type="entry name" value="HTH_LUXR_1"/>
    <property type="match status" value="1"/>
</dbReference>
<feature type="coiled-coil region" evidence="4">
    <location>
        <begin position="673"/>
        <end position="700"/>
    </location>
</feature>
<dbReference type="Pfam" id="PF25873">
    <property type="entry name" value="WHD_MalT"/>
    <property type="match status" value="1"/>
</dbReference>
<dbReference type="GO" id="GO:0003677">
    <property type="term" value="F:DNA binding"/>
    <property type="evidence" value="ECO:0007669"/>
    <property type="project" value="UniProtKB-KW"/>
</dbReference>
<keyword evidence="1" id="KW-0805">Transcription regulation</keyword>
<dbReference type="PANTHER" id="PTHR44688:SF16">
    <property type="entry name" value="DNA-BINDING TRANSCRIPTIONAL ACTIVATOR DEVR_DOSR"/>
    <property type="match status" value="1"/>
</dbReference>
<dbReference type="SUPFAM" id="SSF48452">
    <property type="entry name" value="TPR-like"/>
    <property type="match status" value="1"/>
</dbReference>
<gene>
    <name evidence="6" type="ORF">BBD42_12135</name>
</gene>
<sequence>MIRSAKYLIPPARRSLVTRPQLTRKLEEGMETKLTLLSAQAGYGKTTALSEWARQCRASVAWVSLDKYDNDWGAFWSCVLASIRERLPLFGESIEFLLEQESAASIDFAVSAFLNELSSIRGDFVLILDDYHVIENAFVNESIRYMLEHLPPYFHLYIASRTELSFPTTRLLAKGEINVIRIEDMRFELEEGVVFFREMTNLSLSIRQISTLFEQTEGWVSGLQLAAITLKRSGNIAETIRQFSGQQRQISDYLLEEVFGHLSESLQEFLLATSVLSRVNGELCAAVTGQADSQVQLERLEQLNLFIIPLDEQRDWFRYHHLLSEFLQQLCARDYPELWRLSHHRAAVWHENEGLYEEAVEHYIRTGQAEDAVRIIDRIMPELLQSRSHVVRRWINALPESNFEHKPMFQLYRISQFLMDRDWEQGLRKAEQAERRFEAMKESIPEPEWKQLMGNLYYLNALFFRMQQNMPRALHYFERLEHYLPEGSSLQKASTKRYLGHEGFGDPLSLAVDLHEMEQFQLKLITMWGKKPNYPFVGYAYLSYSSLMHEWNRLDEAESYIGQALSRKDLRANVWTWIHLGLVSSRLKQALGREEEAIEWLTHLGSSVDSPDQPIIWKRIKAEQAWLYLLQGQRQKANDWLEQSGLSHSDEVSARYFEEYLVMVRVIAGNGRIEDALQLFEKLEQLAEKENRLRERIRLKILHSMVLRQSEEPQAALAPLAIALRLSEPLGYIRSYLDEGPQMVEMLADLLNQQQKTALTLLPLNYIRLLLDAVSRNPSPKSLSNEALTEKEEKVFELLAEGFIYKEIADQLNVTQDTVKFHLKNIYRKLRVNNRAEAIMRAKEYRKRV</sequence>
<dbReference type="Pfam" id="PF00196">
    <property type="entry name" value="GerE"/>
    <property type="match status" value="1"/>
</dbReference>
<evidence type="ECO:0000259" key="5">
    <source>
        <dbReference type="PROSITE" id="PS50043"/>
    </source>
</evidence>
<dbReference type="GO" id="GO:0006355">
    <property type="term" value="P:regulation of DNA-templated transcription"/>
    <property type="evidence" value="ECO:0007669"/>
    <property type="project" value="InterPro"/>
</dbReference>
<dbReference type="SUPFAM" id="SSF46894">
    <property type="entry name" value="C-terminal effector domain of the bipartite response regulators"/>
    <property type="match status" value="1"/>
</dbReference>
<organism evidence="6">
    <name type="scientific">Paenibacillus sp. BIHB 4019</name>
    <dbReference type="NCBI Taxonomy" id="1870819"/>
    <lineage>
        <taxon>Bacteria</taxon>
        <taxon>Bacillati</taxon>
        <taxon>Bacillota</taxon>
        <taxon>Bacilli</taxon>
        <taxon>Bacillales</taxon>
        <taxon>Paenibacillaceae</taxon>
        <taxon>Paenibacillus</taxon>
    </lineage>
</organism>
<dbReference type="SUPFAM" id="SSF52540">
    <property type="entry name" value="P-loop containing nucleoside triphosphate hydrolases"/>
    <property type="match status" value="1"/>
</dbReference>
<dbReference type="InterPro" id="IPR027417">
    <property type="entry name" value="P-loop_NTPase"/>
</dbReference>
<name>A0A1B2DHH6_9BACL</name>
<evidence type="ECO:0000256" key="2">
    <source>
        <dbReference type="ARBA" id="ARBA00023125"/>
    </source>
</evidence>
<dbReference type="SMART" id="SM00421">
    <property type="entry name" value="HTH_LUXR"/>
    <property type="match status" value="1"/>
</dbReference>
<keyword evidence="2" id="KW-0238">DNA-binding</keyword>
<reference evidence="6" key="1">
    <citation type="submission" date="2016-08" db="EMBL/GenBank/DDBJ databases">
        <title>Complete Genome Seqeunce of Paenibacillus sp. BIHB 4019 from tea rhizoplane.</title>
        <authorList>
            <person name="Thakur R."/>
            <person name="Swarnkar M.K."/>
            <person name="Gulati A."/>
        </authorList>
    </citation>
    <scope>NUCLEOTIDE SEQUENCE [LARGE SCALE GENOMIC DNA]</scope>
    <source>
        <strain evidence="6">BIHB4019</strain>
    </source>
</reference>
<feature type="domain" description="HTH luxR-type" evidence="5">
    <location>
        <begin position="781"/>
        <end position="846"/>
    </location>
</feature>
<keyword evidence="4" id="KW-0175">Coiled coil</keyword>
<dbReference type="PANTHER" id="PTHR44688">
    <property type="entry name" value="DNA-BINDING TRANSCRIPTIONAL ACTIVATOR DEVR_DOSR"/>
    <property type="match status" value="1"/>
</dbReference>
<dbReference type="InterPro" id="IPR036388">
    <property type="entry name" value="WH-like_DNA-bd_sf"/>
</dbReference>
<evidence type="ECO:0000256" key="4">
    <source>
        <dbReference type="SAM" id="Coils"/>
    </source>
</evidence>
<dbReference type="Gene3D" id="3.40.50.300">
    <property type="entry name" value="P-loop containing nucleotide triphosphate hydrolases"/>
    <property type="match status" value="1"/>
</dbReference>
<accession>A0A1B2DHH6</accession>
<dbReference type="RefSeq" id="WP_099518340.1">
    <property type="nucleotide sequence ID" value="NZ_CP016808.1"/>
</dbReference>